<protein>
    <submittedName>
        <fullName evidence="2">Uncharacterized protein</fullName>
    </submittedName>
</protein>
<reference evidence="2" key="1">
    <citation type="submission" date="2023-10" db="EMBL/GenBank/DDBJ databases">
        <authorList>
            <person name="Chen Y."/>
            <person name="Shah S."/>
            <person name="Dougan E. K."/>
            <person name="Thang M."/>
            <person name="Chan C."/>
        </authorList>
    </citation>
    <scope>NUCLEOTIDE SEQUENCE [LARGE SCALE GENOMIC DNA]</scope>
</reference>
<gene>
    <name evidence="2" type="ORF">PCOR1329_LOCUS63070</name>
</gene>
<feature type="compositionally biased region" description="Basic residues" evidence="1">
    <location>
        <begin position="326"/>
        <end position="340"/>
    </location>
</feature>
<accession>A0ABN9W170</accession>
<name>A0ABN9W170_9DINO</name>
<feature type="compositionally biased region" description="Basic and acidic residues" evidence="1">
    <location>
        <begin position="309"/>
        <end position="319"/>
    </location>
</feature>
<evidence type="ECO:0000313" key="2">
    <source>
        <dbReference type="EMBL" id="CAK0879732.1"/>
    </source>
</evidence>
<proteinExistence type="predicted"/>
<dbReference type="EMBL" id="CAUYUJ010017993">
    <property type="protein sequence ID" value="CAK0879732.1"/>
    <property type="molecule type" value="Genomic_DNA"/>
</dbReference>
<organism evidence="2 3">
    <name type="scientific">Prorocentrum cordatum</name>
    <dbReference type="NCBI Taxonomy" id="2364126"/>
    <lineage>
        <taxon>Eukaryota</taxon>
        <taxon>Sar</taxon>
        <taxon>Alveolata</taxon>
        <taxon>Dinophyceae</taxon>
        <taxon>Prorocentrales</taxon>
        <taxon>Prorocentraceae</taxon>
        <taxon>Prorocentrum</taxon>
    </lineage>
</organism>
<evidence type="ECO:0000313" key="3">
    <source>
        <dbReference type="Proteomes" id="UP001189429"/>
    </source>
</evidence>
<feature type="region of interest" description="Disordered" evidence="1">
    <location>
        <begin position="309"/>
        <end position="344"/>
    </location>
</feature>
<keyword evidence="3" id="KW-1185">Reference proteome</keyword>
<sequence length="487" mass="53474">MDLYAKMRAMGAPPVKRAKACAPRPSCKPEIAMDDEMQQQDSLQEIQASIVRPLVEPKIEELRLDAAGPLTPVQASPTAVKAGFPKKRKVTALNHNRISSRTSHAMTPVPTKLMQLESQMTGLVLRGVKEQILAAVVPGDVDVALRKKLYSAISRALSRPNIPSEIVAKWEADSKKNASKFAFLQAYVQDTSCAVMVIQERHTRTKSVYREKTMIWATKFQVYAMYPAHASEETMQICNDMLKHAKQRCSDDAKHKRDKRFNIYYVPLANIEGSKDEVARQTSATLTGHVDEMNAGMAADLVRSLGRGIEKDEKPHTENDSGPTRAKAKAKAKSAPKAAKKPANLSPRSLTTVVINKLSADISAINRVLKALDTCQNKFKQSVIDAIQISEPKVTSALATFHELLQGDRPTLSDVVEKFHSIKGDSDSLSEDLLEARRILGENIKKPTSVFDGQLEAKMRAAEAQLDTADGVDAAADLHATDGKEES</sequence>
<comment type="caution">
    <text evidence="2">The sequence shown here is derived from an EMBL/GenBank/DDBJ whole genome shotgun (WGS) entry which is preliminary data.</text>
</comment>
<dbReference type="Proteomes" id="UP001189429">
    <property type="component" value="Unassembled WGS sequence"/>
</dbReference>
<evidence type="ECO:0000256" key="1">
    <source>
        <dbReference type="SAM" id="MobiDB-lite"/>
    </source>
</evidence>